<accession>A0A538TI79</accession>
<keyword evidence="4 5" id="KW-0671">Queuosine biosynthesis</keyword>
<dbReference type="EMBL" id="VBOZ01000032">
    <property type="protein sequence ID" value="TMQ63325.1"/>
    <property type="molecule type" value="Genomic_DNA"/>
</dbReference>
<comment type="caution">
    <text evidence="6">The sequence shown here is derived from an EMBL/GenBank/DDBJ whole genome shotgun (WGS) entry which is preliminary data.</text>
</comment>
<evidence type="ECO:0000256" key="2">
    <source>
        <dbReference type="ARBA" id="ARBA00022679"/>
    </source>
</evidence>
<dbReference type="InterPro" id="IPR042119">
    <property type="entry name" value="QueA_dom2"/>
</dbReference>
<dbReference type="EC" id="2.4.99.17" evidence="5"/>
<dbReference type="Pfam" id="PF02547">
    <property type="entry name" value="Queuosine_synth"/>
    <property type="match status" value="1"/>
</dbReference>
<proteinExistence type="inferred from homology"/>
<keyword evidence="6" id="KW-0328">Glycosyltransferase</keyword>
<dbReference type="GO" id="GO:0005737">
    <property type="term" value="C:cytoplasm"/>
    <property type="evidence" value="ECO:0007669"/>
    <property type="project" value="UniProtKB-SubCell"/>
</dbReference>
<comment type="similarity">
    <text evidence="5">Belongs to the QueA family.</text>
</comment>
<comment type="function">
    <text evidence="5">Transfers and isomerizes the ribose moiety from AdoMet to the 7-aminomethyl group of 7-deazaguanine (preQ1-tRNA) to give epoxyqueuosine (oQ-tRNA).</text>
</comment>
<dbReference type="Gene3D" id="2.40.10.240">
    <property type="entry name" value="QueA-like"/>
    <property type="match status" value="1"/>
</dbReference>
<keyword evidence="1 5" id="KW-0963">Cytoplasm</keyword>
<organism evidence="6 7">
    <name type="scientific">Eiseniibacteriota bacterium</name>
    <dbReference type="NCBI Taxonomy" id="2212470"/>
    <lineage>
        <taxon>Bacteria</taxon>
        <taxon>Candidatus Eiseniibacteriota</taxon>
    </lineage>
</organism>
<gene>
    <name evidence="5 6" type="primary">queA</name>
    <name evidence="6" type="ORF">E6K79_10515</name>
</gene>
<dbReference type="HAMAP" id="MF_00113">
    <property type="entry name" value="QueA"/>
    <property type="match status" value="1"/>
</dbReference>
<dbReference type="PANTHER" id="PTHR30307:SF0">
    <property type="entry name" value="S-ADENOSYLMETHIONINE:TRNA RIBOSYLTRANSFERASE-ISOMERASE"/>
    <property type="match status" value="1"/>
</dbReference>
<dbReference type="InterPro" id="IPR003699">
    <property type="entry name" value="QueA"/>
</dbReference>
<dbReference type="SUPFAM" id="SSF111337">
    <property type="entry name" value="QueA-like"/>
    <property type="match status" value="1"/>
</dbReference>
<evidence type="ECO:0000313" key="6">
    <source>
        <dbReference type="EMBL" id="TMQ63325.1"/>
    </source>
</evidence>
<dbReference type="InterPro" id="IPR042118">
    <property type="entry name" value="QueA_dom1"/>
</dbReference>
<keyword evidence="2 5" id="KW-0808">Transferase</keyword>
<keyword evidence="3 5" id="KW-0949">S-adenosyl-L-methionine</keyword>
<dbReference type="GO" id="GO:0008616">
    <property type="term" value="P:tRNA queuosine(34) biosynthetic process"/>
    <property type="evidence" value="ECO:0007669"/>
    <property type="project" value="UniProtKB-UniRule"/>
</dbReference>
<evidence type="ECO:0000256" key="5">
    <source>
        <dbReference type="HAMAP-Rule" id="MF_00113"/>
    </source>
</evidence>
<protein>
    <recommendedName>
        <fullName evidence="5">S-adenosylmethionine:tRNA ribosyltransferase-isomerase</fullName>
        <ecNumber evidence="5">2.4.99.17</ecNumber>
    </recommendedName>
    <alternativeName>
        <fullName evidence="5">Queuosine biosynthesis protein QueA</fullName>
    </alternativeName>
</protein>
<comment type="subcellular location">
    <subcellularLocation>
        <location evidence="5">Cytoplasm</location>
    </subcellularLocation>
</comment>
<sequence length="347" mass="38109">MKTSDFDYELPPELIAQRPAASRDGSRLLVLDRASGAIRHMAFRDLPGLLLAGDLLVVNDTRVIPARLFGTALADREIEILLLREEPAVAPERIWSALARPARALHPGSQLTFVDPSYAALVVGTGERGMRHISFRPTRPDAPPFEAWLSRIGHVPLPPYIERADEPEDRERYQTIFAREAGSVAAPTAGLHFTGETVASMHARGIGTATVTLHVGAGTFRPVATENPADHVLDPEPYRVPPETAAAIRSNPARIIAVGTTSVRSLESWALENRPDDGGWRETGLFILPPFEFRVVTALITNFHLPRSGLLMLVSAFAGRDHVLAAYREAVRESYRFYSYGDAMLVI</sequence>
<comment type="pathway">
    <text evidence="5">tRNA modification; tRNA-queuosine biosynthesis.</text>
</comment>
<evidence type="ECO:0000256" key="4">
    <source>
        <dbReference type="ARBA" id="ARBA00022785"/>
    </source>
</evidence>
<reference evidence="6 7" key="1">
    <citation type="journal article" date="2019" name="Nat. Microbiol.">
        <title>Mediterranean grassland soil C-N compound turnover is dependent on rainfall and depth, and is mediated by genomically divergent microorganisms.</title>
        <authorList>
            <person name="Diamond S."/>
            <person name="Andeer P.F."/>
            <person name="Li Z."/>
            <person name="Crits-Christoph A."/>
            <person name="Burstein D."/>
            <person name="Anantharaman K."/>
            <person name="Lane K.R."/>
            <person name="Thomas B.C."/>
            <person name="Pan C."/>
            <person name="Northen T.R."/>
            <person name="Banfield J.F."/>
        </authorList>
    </citation>
    <scope>NUCLEOTIDE SEQUENCE [LARGE SCALE GENOMIC DNA]</scope>
    <source>
        <strain evidence="6">WS_9</strain>
    </source>
</reference>
<comment type="catalytic activity">
    <reaction evidence="5">
        <text>7-aminomethyl-7-carbaguanosine(34) in tRNA + S-adenosyl-L-methionine = epoxyqueuosine(34) in tRNA + adenine + L-methionine + 2 H(+)</text>
        <dbReference type="Rhea" id="RHEA:32155"/>
        <dbReference type="Rhea" id="RHEA-COMP:10342"/>
        <dbReference type="Rhea" id="RHEA-COMP:18582"/>
        <dbReference type="ChEBI" id="CHEBI:15378"/>
        <dbReference type="ChEBI" id="CHEBI:16708"/>
        <dbReference type="ChEBI" id="CHEBI:57844"/>
        <dbReference type="ChEBI" id="CHEBI:59789"/>
        <dbReference type="ChEBI" id="CHEBI:82833"/>
        <dbReference type="ChEBI" id="CHEBI:194443"/>
        <dbReference type="EC" id="2.4.99.17"/>
    </reaction>
</comment>
<dbReference type="PANTHER" id="PTHR30307">
    <property type="entry name" value="S-ADENOSYLMETHIONINE:TRNA RIBOSYLTRANSFERASE-ISOMERASE"/>
    <property type="match status" value="1"/>
</dbReference>
<evidence type="ECO:0000313" key="7">
    <source>
        <dbReference type="Proteomes" id="UP000317691"/>
    </source>
</evidence>
<dbReference type="Gene3D" id="3.40.1780.10">
    <property type="entry name" value="QueA-like"/>
    <property type="match status" value="1"/>
</dbReference>
<dbReference type="NCBIfam" id="TIGR00113">
    <property type="entry name" value="queA"/>
    <property type="match status" value="1"/>
</dbReference>
<name>A0A538TI79_UNCEI</name>
<dbReference type="GO" id="GO:0051075">
    <property type="term" value="F:S-adenosylmethionine:tRNA ribosyltransferase-isomerase activity"/>
    <property type="evidence" value="ECO:0007669"/>
    <property type="project" value="UniProtKB-EC"/>
</dbReference>
<dbReference type="AlphaFoldDB" id="A0A538TI79"/>
<dbReference type="UniPathway" id="UPA00392"/>
<evidence type="ECO:0000256" key="3">
    <source>
        <dbReference type="ARBA" id="ARBA00022691"/>
    </source>
</evidence>
<dbReference type="NCBIfam" id="NF001140">
    <property type="entry name" value="PRK00147.1"/>
    <property type="match status" value="1"/>
</dbReference>
<evidence type="ECO:0000256" key="1">
    <source>
        <dbReference type="ARBA" id="ARBA00022490"/>
    </source>
</evidence>
<keyword evidence="6" id="KW-0413">Isomerase</keyword>
<dbReference type="InterPro" id="IPR036100">
    <property type="entry name" value="QueA_sf"/>
</dbReference>
<dbReference type="Proteomes" id="UP000317691">
    <property type="component" value="Unassembled WGS sequence"/>
</dbReference>
<comment type="subunit">
    <text evidence="5">Monomer.</text>
</comment>